<dbReference type="OMA" id="GIANDRY"/>
<dbReference type="GO" id="GO:0000172">
    <property type="term" value="C:ribonuclease MRP complex"/>
    <property type="evidence" value="ECO:0007669"/>
    <property type="project" value="InterPro"/>
</dbReference>
<dbReference type="InterPro" id="IPR039182">
    <property type="entry name" value="Pop1"/>
</dbReference>
<dbReference type="AlphaFoldDB" id="A0A8C4QHV9"/>
<dbReference type="GO" id="GO:0005655">
    <property type="term" value="C:nucleolar ribonuclease P complex"/>
    <property type="evidence" value="ECO:0007669"/>
    <property type="project" value="InterPro"/>
</dbReference>
<dbReference type="Ensembl" id="ENSEBUT00000016311.1">
    <property type="protein sequence ID" value="ENSEBUP00000015735.1"/>
    <property type="gene ID" value="ENSEBUG00000009897.1"/>
</dbReference>
<dbReference type="Pfam" id="PF06978">
    <property type="entry name" value="POP1_N"/>
    <property type="match status" value="2"/>
</dbReference>
<sequence>MEGRGSRASWRARKRARIMQNQPPNIFRADPCQGSEPDTSQHNNGLDPPPGTGPLMQGHDLPATIVGLKFAEARAAEVKAMLQAVSQKGSVHRVFQTLPHYMRRRAMSSNVKRLPRGLRAAAEKEVQGTQAKPVSKCRSRKARRQHRNLLEEYNRRQRRHVWLETHVWHAKRFHMKERWGYRLAERPSAKTFRISFRAMDQHCLLQDISYYSCIEVSGRQEDLLQRLCRLTSKEAGMTFASKECLGGRRQGSLVLYKVEGFPSKPLGPVTFIWRSMLTPVVEESKHRQLWIWIHPAMKKEVLEELQQVLGCLIPVPPKPLDESLTKPVPEGGSGNPIVGHLRRKKKRSRSAARPEKVLRDGTRHLSDPTSWRTENGDIVLTDLTMELVRLRLVGPLANCVLTSTLHVADLPQVSEEGPTSWWTKHNGYPPHRELHEEQRRKFSLLAGLQATSDIPSGTILGLTVGDPRLDLPGKRSKSLPGETSEAGKLSF</sequence>
<feature type="region of interest" description="Disordered" evidence="1">
    <location>
        <begin position="324"/>
        <end position="369"/>
    </location>
</feature>
<dbReference type="PANTHER" id="PTHR22731">
    <property type="entry name" value="RIBONUCLEASES P/MRP PROTEIN SUBUNIT POP1"/>
    <property type="match status" value="1"/>
</dbReference>
<dbReference type="PANTHER" id="PTHR22731:SF3">
    <property type="entry name" value="RIBONUCLEASES P_MRP PROTEIN SUBUNIT POP1"/>
    <property type="match status" value="1"/>
</dbReference>
<evidence type="ECO:0000259" key="2">
    <source>
        <dbReference type="Pfam" id="PF06978"/>
    </source>
</evidence>
<feature type="compositionally biased region" description="Basic residues" evidence="1">
    <location>
        <begin position="340"/>
        <end position="350"/>
    </location>
</feature>
<dbReference type="GeneTree" id="ENSGT00390000017478"/>
<proteinExistence type="predicted"/>
<feature type="domain" description="Pop1 N-terminal" evidence="2">
    <location>
        <begin position="70"/>
        <end position="148"/>
    </location>
</feature>
<feature type="compositionally biased region" description="Basic and acidic residues" evidence="1">
    <location>
        <begin position="352"/>
        <end position="366"/>
    </location>
</feature>
<dbReference type="Proteomes" id="UP000694388">
    <property type="component" value="Unplaced"/>
</dbReference>
<protein>
    <submittedName>
        <fullName evidence="3">POP1 homolog, ribonuclease P/MRP subunit</fullName>
    </submittedName>
</protein>
<name>A0A8C4QHV9_EPTBU</name>
<feature type="domain" description="Pop1 N-terminal" evidence="2">
    <location>
        <begin position="152"/>
        <end position="218"/>
    </location>
</feature>
<dbReference type="InterPro" id="IPR009723">
    <property type="entry name" value="Pop1_N"/>
</dbReference>
<reference evidence="3" key="1">
    <citation type="submission" date="2025-08" db="UniProtKB">
        <authorList>
            <consortium name="Ensembl"/>
        </authorList>
    </citation>
    <scope>IDENTIFICATION</scope>
</reference>
<feature type="region of interest" description="Disordered" evidence="1">
    <location>
        <begin position="1"/>
        <end position="57"/>
    </location>
</feature>
<evidence type="ECO:0000256" key="1">
    <source>
        <dbReference type="SAM" id="MobiDB-lite"/>
    </source>
</evidence>
<keyword evidence="4" id="KW-1185">Reference proteome</keyword>
<organism evidence="3 4">
    <name type="scientific">Eptatretus burgeri</name>
    <name type="common">Inshore hagfish</name>
    <dbReference type="NCBI Taxonomy" id="7764"/>
    <lineage>
        <taxon>Eukaryota</taxon>
        <taxon>Metazoa</taxon>
        <taxon>Chordata</taxon>
        <taxon>Craniata</taxon>
        <taxon>Vertebrata</taxon>
        <taxon>Cyclostomata</taxon>
        <taxon>Myxini</taxon>
        <taxon>Myxiniformes</taxon>
        <taxon>Myxinidae</taxon>
        <taxon>Eptatretinae</taxon>
        <taxon>Eptatretus</taxon>
    </lineage>
</organism>
<accession>A0A8C4QHV9</accession>
<dbReference type="GO" id="GO:0001682">
    <property type="term" value="P:tRNA 5'-leader removal"/>
    <property type="evidence" value="ECO:0007669"/>
    <property type="project" value="InterPro"/>
</dbReference>
<evidence type="ECO:0000313" key="4">
    <source>
        <dbReference type="Proteomes" id="UP000694388"/>
    </source>
</evidence>
<evidence type="ECO:0000313" key="3">
    <source>
        <dbReference type="Ensembl" id="ENSEBUP00000015735.1"/>
    </source>
</evidence>
<feature type="region of interest" description="Disordered" evidence="1">
    <location>
        <begin position="470"/>
        <end position="491"/>
    </location>
</feature>
<reference evidence="3" key="2">
    <citation type="submission" date="2025-09" db="UniProtKB">
        <authorList>
            <consortium name="Ensembl"/>
        </authorList>
    </citation>
    <scope>IDENTIFICATION</scope>
</reference>